<accession>A0A2G9X145</accession>
<sequence>MMDEIRTQNTTYADYMRAMRREAEDVVRDASSDMSDINANRHQRRVRAAADRKMRRYSVR</sequence>
<evidence type="ECO:0000313" key="2">
    <source>
        <dbReference type="EMBL" id="PIP00666.1"/>
    </source>
</evidence>
<keyword evidence="3" id="KW-1185">Reference proteome</keyword>
<dbReference type="EMBL" id="NQVN01000001">
    <property type="protein sequence ID" value="PIP00666.1"/>
    <property type="molecule type" value="Genomic_DNA"/>
</dbReference>
<feature type="compositionally biased region" description="Basic residues" evidence="1">
    <location>
        <begin position="41"/>
        <end position="60"/>
    </location>
</feature>
<dbReference type="Proteomes" id="UP000231070">
    <property type="component" value="Unassembled WGS sequence"/>
</dbReference>
<reference evidence="2 3" key="1">
    <citation type="submission" date="2017-08" db="EMBL/GenBank/DDBJ databases">
        <title>Pleomorphomonas carboxidotrophicus sp. nov., a new mesophilic hydrogenogenic carboxidotroph.</title>
        <authorList>
            <person name="Esquivel-Elizondo S."/>
            <person name="Krajmalnik-Brown R."/>
            <person name="Maldonado J."/>
        </authorList>
    </citation>
    <scope>NUCLEOTIDE SEQUENCE [LARGE SCALE GENOMIC DNA]</scope>
    <source>
        <strain evidence="2 3">SVCO-16</strain>
    </source>
</reference>
<name>A0A2G9X145_9HYPH</name>
<feature type="region of interest" description="Disordered" evidence="1">
    <location>
        <begin position="27"/>
        <end position="60"/>
    </location>
</feature>
<gene>
    <name evidence="2" type="ORF">CJ014_00755</name>
</gene>
<evidence type="ECO:0000256" key="1">
    <source>
        <dbReference type="SAM" id="MobiDB-lite"/>
    </source>
</evidence>
<organism evidence="2 3">
    <name type="scientific">Pleomorphomonas carboxyditropha</name>
    <dbReference type="NCBI Taxonomy" id="2023338"/>
    <lineage>
        <taxon>Bacteria</taxon>
        <taxon>Pseudomonadati</taxon>
        <taxon>Pseudomonadota</taxon>
        <taxon>Alphaproteobacteria</taxon>
        <taxon>Hyphomicrobiales</taxon>
        <taxon>Pleomorphomonadaceae</taxon>
        <taxon>Pleomorphomonas</taxon>
    </lineage>
</organism>
<proteinExistence type="predicted"/>
<protein>
    <submittedName>
        <fullName evidence="2">Uncharacterized protein</fullName>
    </submittedName>
</protein>
<evidence type="ECO:0000313" key="3">
    <source>
        <dbReference type="Proteomes" id="UP000231070"/>
    </source>
</evidence>
<dbReference type="AlphaFoldDB" id="A0A2G9X145"/>
<comment type="caution">
    <text evidence="2">The sequence shown here is derived from an EMBL/GenBank/DDBJ whole genome shotgun (WGS) entry which is preliminary data.</text>
</comment>